<dbReference type="Pfam" id="PF04055">
    <property type="entry name" value="Radical_SAM"/>
    <property type="match status" value="1"/>
</dbReference>
<dbReference type="SFLD" id="SFLDS00029">
    <property type="entry name" value="Radical_SAM"/>
    <property type="match status" value="1"/>
</dbReference>
<dbReference type="EMBL" id="CP036434">
    <property type="protein sequence ID" value="QDV06973.1"/>
    <property type="molecule type" value="Genomic_DNA"/>
</dbReference>
<dbReference type="Gene3D" id="3.20.20.70">
    <property type="entry name" value="Aldolase class I"/>
    <property type="match status" value="1"/>
</dbReference>
<dbReference type="GO" id="GO:0046872">
    <property type="term" value="F:metal ion binding"/>
    <property type="evidence" value="ECO:0007669"/>
    <property type="project" value="UniProtKB-KW"/>
</dbReference>
<dbReference type="GO" id="GO:0003824">
    <property type="term" value="F:catalytic activity"/>
    <property type="evidence" value="ECO:0007669"/>
    <property type="project" value="InterPro"/>
</dbReference>
<keyword evidence="2" id="KW-0949">S-adenosyl-L-methionine</keyword>
<evidence type="ECO:0000256" key="6">
    <source>
        <dbReference type="SAM" id="MobiDB-lite"/>
    </source>
</evidence>
<evidence type="ECO:0000256" key="5">
    <source>
        <dbReference type="ARBA" id="ARBA00023014"/>
    </source>
</evidence>
<dbReference type="CDD" id="cd01335">
    <property type="entry name" value="Radical_SAM"/>
    <property type="match status" value="1"/>
</dbReference>
<evidence type="ECO:0000259" key="7">
    <source>
        <dbReference type="Pfam" id="PF04055"/>
    </source>
</evidence>
<dbReference type="GO" id="GO:0051536">
    <property type="term" value="F:iron-sulfur cluster binding"/>
    <property type="evidence" value="ECO:0007669"/>
    <property type="project" value="UniProtKB-KW"/>
</dbReference>
<dbReference type="RefSeq" id="WP_145197633.1">
    <property type="nucleotide sequence ID" value="NZ_CP036434.1"/>
</dbReference>
<evidence type="ECO:0000256" key="3">
    <source>
        <dbReference type="ARBA" id="ARBA00022723"/>
    </source>
</evidence>
<comment type="cofactor">
    <cofactor evidence="1">
        <name>[4Fe-4S] cluster</name>
        <dbReference type="ChEBI" id="CHEBI:49883"/>
    </cofactor>
</comment>
<reference evidence="8 9" key="1">
    <citation type="submission" date="2019-02" db="EMBL/GenBank/DDBJ databases">
        <title>Deep-cultivation of Planctomycetes and their phenomic and genomic characterization uncovers novel biology.</title>
        <authorList>
            <person name="Wiegand S."/>
            <person name="Jogler M."/>
            <person name="Boedeker C."/>
            <person name="Pinto D."/>
            <person name="Vollmers J."/>
            <person name="Rivas-Marin E."/>
            <person name="Kohn T."/>
            <person name="Peeters S.H."/>
            <person name="Heuer A."/>
            <person name="Rast P."/>
            <person name="Oberbeckmann S."/>
            <person name="Bunk B."/>
            <person name="Jeske O."/>
            <person name="Meyerdierks A."/>
            <person name="Storesund J.E."/>
            <person name="Kallscheuer N."/>
            <person name="Luecker S."/>
            <person name="Lage O.M."/>
            <person name="Pohl T."/>
            <person name="Merkel B.J."/>
            <person name="Hornburger P."/>
            <person name="Mueller R.-W."/>
            <person name="Bruemmer F."/>
            <person name="Labrenz M."/>
            <person name="Spormann A.M."/>
            <person name="Op den Camp H."/>
            <person name="Overmann J."/>
            <person name="Amann R."/>
            <person name="Jetten M.S.M."/>
            <person name="Mascher T."/>
            <person name="Medema M.H."/>
            <person name="Devos D.P."/>
            <person name="Kaster A.-K."/>
            <person name="Ovreas L."/>
            <person name="Rohde M."/>
            <person name="Galperin M.Y."/>
            <person name="Jogler C."/>
        </authorList>
    </citation>
    <scope>NUCLEOTIDE SEQUENCE [LARGE SCALE GENOMIC DNA]</scope>
    <source>
        <strain evidence="8 9">Poly30</strain>
    </source>
</reference>
<feature type="domain" description="Radical SAM core" evidence="7">
    <location>
        <begin position="48"/>
        <end position="218"/>
    </location>
</feature>
<sequence length="287" mass="30693">MPDAPEPGDLKPGDLEPGDHNTPKAEYTLVYPVWSRRAGGLSIGINLNPGKECNWACVYCEVEGLVRGAPGSIDLEVLEGELRSVLSDAAAGRWREAGRDEPAAVRDLCLAGDGEPTLSPDFEAAVEIAAGLRVEHGLDHSSKLVVISNGSRTHRPEVVSGLARLQAAGGELWFKVDAGSSERREALNGIRNPTDRVVESLVVASSTVDTWIQTMAVHPHADPEGVARIVTQAMDQGASPRGILLYGLRRPSHQSGGKDLKALSHDELQAGAEILRRETGLPVRVFE</sequence>
<dbReference type="Proteomes" id="UP000320390">
    <property type="component" value="Chromosome"/>
</dbReference>
<evidence type="ECO:0000256" key="2">
    <source>
        <dbReference type="ARBA" id="ARBA00022691"/>
    </source>
</evidence>
<keyword evidence="5" id="KW-0411">Iron-sulfur</keyword>
<dbReference type="OrthoDB" id="9795504at2"/>
<dbReference type="InterPro" id="IPR007197">
    <property type="entry name" value="rSAM"/>
</dbReference>
<accession>A0A518ESA7</accession>
<gene>
    <name evidence="8" type="ORF">Poly30_24920</name>
</gene>
<feature type="compositionally biased region" description="Basic and acidic residues" evidence="6">
    <location>
        <begin position="8"/>
        <end position="23"/>
    </location>
</feature>
<dbReference type="SUPFAM" id="SSF102114">
    <property type="entry name" value="Radical SAM enzymes"/>
    <property type="match status" value="1"/>
</dbReference>
<evidence type="ECO:0000256" key="1">
    <source>
        <dbReference type="ARBA" id="ARBA00001966"/>
    </source>
</evidence>
<dbReference type="AlphaFoldDB" id="A0A518ESA7"/>
<evidence type="ECO:0000313" key="9">
    <source>
        <dbReference type="Proteomes" id="UP000320390"/>
    </source>
</evidence>
<keyword evidence="3" id="KW-0479">Metal-binding</keyword>
<evidence type="ECO:0000256" key="4">
    <source>
        <dbReference type="ARBA" id="ARBA00023004"/>
    </source>
</evidence>
<protein>
    <submittedName>
        <fullName evidence="8">Radical SAM superfamily protein</fullName>
    </submittedName>
</protein>
<proteinExistence type="predicted"/>
<name>A0A518ESA7_9BACT</name>
<keyword evidence="4" id="KW-0408">Iron</keyword>
<dbReference type="InterPro" id="IPR013785">
    <property type="entry name" value="Aldolase_TIM"/>
</dbReference>
<organism evidence="8 9">
    <name type="scientific">Saltatorellus ferox</name>
    <dbReference type="NCBI Taxonomy" id="2528018"/>
    <lineage>
        <taxon>Bacteria</taxon>
        <taxon>Pseudomonadati</taxon>
        <taxon>Planctomycetota</taxon>
        <taxon>Planctomycetia</taxon>
        <taxon>Planctomycetia incertae sedis</taxon>
        <taxon>Saltatorellus</taxon>
    </lineage>
</organism>
<evidence type="ECO:0000313" key="8">
    <source>
        <dbReference type="EMBL" id="QDV06973.1"/>
    </source>
</evidence>
<dbReference type="InterPro" id="IPR058240">
    <property type="entry name" value="rSAM_sf"/>
</dbReference>
<keyword evidence="9" id="KW-1185">Reference proteome</keyword>
<feature type="region of interest" description="Disordered" evidence="6">
    <location>
        <begin position="1"/>
        <end position="23"/>
    </location>
</feature>